<feature type="region of interest" description="Disordered" evidence="6">
    <location>
        <begin position="1224"/>
        <end position="1314"/>
    </location>
</feature>
<name>A0AAD5FYP7_9ASCO</name>
<dbReference type="Proteomes" id="UP001204833">
    <property type="component" value="Unassembled WGS sequence"/>
</dbReference>
<dbReference type="InterPro" id="IPR011989">
    <property type="entry name" value="ARM-like"/>
</dbReference>
<feature type="region of interest" description="Disordered" evidence="6">
    <location>
        <begin position="1"/>
        <end position="26"/>
    </location>
</feature>
<reference evidence="7 8" key="1">
    <citation type="journal article" date="2022" name="DNA Res.">
        <title>Genome analysis of five recently described species of the CUG-Ser clade uncovers Candida theae as a new hybrid lineage with pathogenic potential in the Candida parapsilosis species complex.</title>
        <authorList>
            <person name="Mixao V."/>
            <person name="Del Olmo V."/>
            <person name="Hegedusova E."/>
            <person name="Saus E."/>
            <person name="Pryszcz L."/>
            <person name="Cillingova A."/>
            <person name="Nosek J."/>
            <person name="Gabaldon T."/>
        </authorList>
    </citation>
    <scope>NUCLEOTIDE SEQUENCE [LARGE SCALE GENOMIC DNA]</scope>
    <source>
        <strain evidence="7 8">CBS 12239</strain>
    </source>
</reference>
<dbReference type="CDD" id="cd19953">
    <property type="entry name" value="PDS5"/>
    <property type="match status" value="1"/>
</dbReference>
<comment type="subcellular location">
    <subcellularLocation>
        <location evidence="1">Nucleus</location>
    </subcellularLocation>
</comment>
<feature type="compositionally biased region" description="Polar residues" evidence="6">
    <location>
        <begin position="1"/>
        <end position="10"/>
    </location>
</feature>
<evidence type="ECO:0000256" key="4">
    <source>
        <dbReference type="ARBA" id="ARBA00023242"/>
    </source>
</evidence>
<feature type="compositionally biased region" description="Basic residues" evidence="6">
    <location>
        <begin position="1236"/>
        <end position="1262"/>
    </location>
</feature>
<keyword evidence="3" id="KW-0498">Mitosis</keyword>
<evidence type="ECO:0000256" key="1">
    <source>
        <dbReference type="ARBA" id="ARBA00004123"/>
    </source>
</evidence>
<dbReference type="PANTHER" id="PTHR12663:SF0">
    <property type="entry name" value="PRECOCIOUS DISSOCIATION OF SISTERS 5, ISOFORM A"/>
    <property type="match status" value="1"/>
</dbReference>
<dbReference type="EMBL" id="JAIHNG010000118">
    <property type="protein sequence ID" value="KAI5958304.1"/>
    <property type="molecule type" value="Genomic_DNA"/>
</dbReference>
<evidence type="ECO:0000256" key="3">
    <source>
        <dbReference type="ARBA" id="ARBA00022776"/>
    </source>
</evidence>
<dbReference type="Gene3D" id="1.25.10.10">
    <property type="entry name" value="Leucine-rich Repeat Variant"/>
    <property type="match status" value="1"/>
</dbReference>
<dbReference type="GO" id="GO:0006281">
    <property type="term" value="P:DNA repair"/>
    <property type="evidence" value="ECO:0007669"/>
    <property type="project" value="TreeGrafter"/>
</dbReference>
<comment type="caution">
    <text evidence="7">The sequence shown here is derived from an EMBL/GenBank/DDBJ whole genome shotgun (WGS) entry which is preliminary data.</text>
</comment>
<evidence type="ECO:0000256" key="5">
    <source>
        <dbReference type="ARBA" id="ARBA00023306"/>
    </source>
</evidence>
<keyword evidence="4" id="KW-0539">Nucleus</keyword>
<dbReference type="PANTHER" id="PTHR12663">
    <property type="entry name" value="ANDROGEN INDUCED INHIBITOR OF PROLIFERATION AS3 / PDS5-RELATED"/>
    <property type="match status" value="1"/>
</dbReference>
<feature type="compositionally biased region" description="Acidic residues" evidence="6">
    <location>
        <begin position="1286"/>
        <end position="1314"/>
    </location>
</feature>
<dbReference type="RefSeq" id="XP_051608895.1">
    <property type="nucleotide sequence ID" value="XM_051751997.1"/>
</dbReference>
<keyword evidence="8" id="KW-1185">Reference proteome</keyword>
<protein>
    <submittedName>
        <fullName evidence="7">PDS5</fullName>
    </submittedName>
</protein>
<dbReference type="GO" id="GO:0007064">
    <property type="term" value="P:mitotic sister chromatid cohesion"/>
    <property type="evidence" value="ECO:0007669"/>
    <property type="project" value="InterPro"/>
</dbReference>
<gene>
    <name evidence="7" type="ORF">KGF57_002659</name>
</gene>
<dbReference type="GO" id="GO:0051301">
    <property type="term" value="P:cell division"/>
    <property type="evidence" value="ECO:0007669"/>
    <property type="project" value="UniProtKB-KW"/>
</dbReference>
<evidence type="ECO:0000256" key="6">
    <source>
        <dbReference type="SAM" id="MobiDB-lite"/>
    </source>
</evidence>
<dbReference type="InterPro" id="IPR039776">
    <property type="entry name" value="Pds5"/>
</dbReference>
<feature type="compositionally biased region" description="Low complexity" evidence="6">
    <location>
        <begin position="11"/>
        <end position="26"/>
    </location>
</feature>
<keyword evidence="2" id="KW-0132">Cell division</keyword>
<accession>A0AAD5FYP7</accession>
<evidence type="ECO:0000256" key="2">
    <source>
        <dbReference type="ARBA" id="ARBA00022618"/>
    </source>
</evidence>
<dbReference type="GO" id="GO:0005634">
    <property type="term" value="C:nucleus"/>
    <property type="evidence" value="ECO:0007669"/>
    <property type="project" value="UniProtKB-SubCell"/>
</dbReference>
<dbReference type="GeneID" id="76150718"/>
<dbReference type="GO" id="GO:0000785">
    <property type="term" value="C:chromatin"/>
    <property type="evidence" value="ECO:0007669"/>
    <property type="project" value="TreeGrafter"/>
</dbReference>
<sequence>MVQPRRSLTTSSPMDMSSQTNSSSSSSLHFNKRIISTIKSNISNKELITRLMELHEELSNFDDEEIDLNSLKSVTKDLIDKRLLNHPSIGVQAYACCCLSDILRLFAPNAPYSDEQLYVIFDTFFKQFTRIASTGKSERSQYYLQYVYLLKRLAETKSIILILDLQESQKLIKSLFEAFYNIGTKQSFPRELESLVIDILSEVISECEAVPLDIIKMILSKLELHGLNNQLLSENITTPEFNFSLAVCENNVDRMARLVAQYFSEILYTNSNKLETGESNDSEFQKRSENEFLKALEALKKIHHLSVQLWTFVPSITSSVICLIDDELNASDERIRALATRTIGQMLGTKSYSPTIPLHKVNFFVIHNPIWLSWLKKTNDISHYVRALWVNLIPDIYINNQYLTNDLCRVLASELKKCMVDTDHRVREAACIAISKIPHDTFITKVANKEILQILSQLIREKHKNIRSTAINVLSSIYHHHAQLQAGRDDVDGSHNHEQLLLDHELEQMITDIPNQILSLIYINDKTIIALVDESLFEKLVPVSESNSAKRVDSLVRFYSTLNDKSKEAFTAILRRQSQIANGVENFLKIADESHKANSLEKENNPPSSSDQLKSNLVKLEKILNWLCASFPDEHNTYSCLERLFKLNRARFYHLIKTCISSESDLTTINRAFKELVNKLADPKNLKCDDTISVTPVDMVYNTKLLILRGSPLLLNRSNVEQLILLSKSSSVQYFKIPANELLQLMSTISPAVFKHHVRALVELCMDDNEANKSGPLKTIYHFVKKYPESFPGEILFTESLVKLAVDGSPEEAKYCVKLLGLSERKEVCCNDIIDRVYPLDVIDGQFGTHLSSVAELFLVDQYSVSDKESDITEYVIKNVLLENTAADKQRVYKLLAIRYFINTLKSYVDDPETAKQKAGPVIKLLLSIIGNEGEIVNRNNETWPTPEQYKVTLRLTAGEYLLKLAKIPIYNEVISSSTVRKLCVLLTDEDLSVRTQFSTKLRQYLASESISEKYLSLVFFMAVEQDNALKTENTLWVKSMSKRSETLKSLKFEKSLVRLIHNITHHEKFLSILNGDEETLANEEDQRMLESFSFAARFLIYYVQLIAKAENISLLYYLASRVKQHRDATIPSEEYEMLNKPQEVRNVYRIAELAQLVLKTYSDYKVWPIQTWTEKIKLPQDIYAPMASAAEAQSVVSQVFIHDGLQGKLVALIRKEISDTKRKQTDDVVVANTPKRAKRAPTSNKRNKRKKSARRVGKPSKKVSVEPMRRSSRIRNKIDYKDQIASEDDEEEEEEEELDSEMSSESNSESDFE</sequence>
<evidence type="ECO:0000313" key="8">
    <source>
        <dbReference type="Proteomes" id="UP001204833"/>
    </source>
</evidence>
<proteinExistence type="predicted"/>
<evidence type="ECO:0000313" key="7">
    <source>
        <dbReference type="EMBL" id="KAI5958304.1"/>
    </source>
</evidence>
<keyword evidence="5" id="KW-0131">Cell cycle</keyword>
<dbReference type="SUPFAM" id="SSF48371">
    <property type="entry name" value="ARM repeat"/>
    <property type="match status" value="1"/>
</dbReference>
<dbReference type="Pfam" id="PF20168">
    <property type="entry name" value="PDS5"/>
    <property type="match status" value="1"/>
</dbReference>
<organism evidence="7 8">
    <name type="scientific">Candida theae</name>
    <dbReference type="NCBI Taxonomy" id="1198502"/>
    <lineage>
        <taxon>Eukaryota</taxon>
        <taxon>Fungi</taxon>
        <taxon>Dikarya</taxon>
        <taxon>Ascomycota</taxon>
        <taxon>Saccharomycotina</taxon>
        <taxon>Pichiomycetes</taxon>
        <taxon>Debaryomycetaceae</taxon>
        <taxon>Candida/Lodderomyces clade</taxon>
        <taxon>Candida</taxon>
    </lineage>
</organism>
<dbReference type="InterPro" id="IPR016024">
    <property type="entry name" value="ARM-type_fold"/>
</dbReference>